<sequence length="192" mass="21037">MNHDNHEPQPQTPGVPYGPRQPHGPQRPNDVQASPETPAASSQNQYQPAAPPSFSADELRENPILLAQVTAYLQENHLHLPLLTPDLDEMTRMRKDTPELYQAYVKAINAQIDADHKARTLPYVEPGTIAKRGQIFGLIAVVAVLVFCAYLAFLGHVISASIIAAFDLVALASVFASGKDEKQGERKQSVHD</sequence>
<keyword evidence="2" id="KW-0812">Transmembrane</keyword>
<evidence type="ECO:0000313" key="3">
    <source>
        <dbReference type="EMBL" id="SQG49861.1"/>
    </source>
</evidence>
<organism evidence="3 4">
    <name type="scientific">Corynebacterium ulcerans</name>
    <dbReference type="NCBI Taxonomy" id="65058"/>
    <lineage>
        <taxon>Bacteria</taxon>
        <taxon>Bacillati</taxon>
        <taxon>Actinomycetota</taxon>
        <taxon>Actinomycetes</taxon>
        <taxon>Mycobacteriales</taxon>
        <taxon>Corynebacteriaceae</taxon>
        <taxon>Corynebacterium</taxon>
    </lineage>
</organism>
<evidence type="ECO:0000256" key="1">
    <source>
        <dbReference type="SAM" id="MobiDB-lite"/>
    </source>
</evidence>
<feature type="compositionally biased region" description="Polar residues" evidence="1">
    <location>
        <begin position="29"/>
        <end position="47"/>
    </location>
</feature>
<feature type="transmembrane region" description="Helical" evidence="2">
    <location>
        <begin position="135"/>
        <end position="153"/>
    </location>
</feature>
<evidence type="ECO:0000256" key="2">
    <source>
        <dbReference type="SAM" id="Phobius"/>
    </source>
</evidence>
<accession>A0ABD7MQ49</accession>
<keyword evidence="2" id="KW-1133">Transmembrane helix</keyword>
<reference evidence="3 4" key="1">
    <citation type="submission" date="2018-06" db="EMBL/GenBank/DDBJ databases">
        <authorList>
            <consortium name="Pathogen Informatics"/>
            <person name="Doyle S."/>
        </authorList>
    </citation>
    <scope>NUCLEOTIDE SEQUENCE [LARGE SCALE GENOMIC DNA]</scope>
    <source>
        <strain evidence="3 4">NCTC7908</strain>
    </source>
</reference>
<keyword evidence="2" id="KW-0472">Membrane</keyword>
<dbReference type="RefSeq" id="WP_095075668.1">
    <property type="nucleotide sequence ID" value="NZ_CP068134.1"/>
</dbReference>
<name>A0ABD7MQ49_CORUL</name>
<protein>
    <submittedName>
        <fullName evidence="3">Predicted membrane protein</fullName>
    </submittedName>
</protein>
<dbReference type="Proteomes" id="UP000248741">
    <property type="component" value="Chromosome 1"/>
</dbReference>
<feature type="region of interest" description="Disordered" evidence="1">
    <location>
        <begin position="1"/>
        <end position="55"/>
    </location>
</feature>
<feature type="transmembrane region" description="Helical" evidence="2">
    <location>
        <begin position="159"/>
        <end position="178"/>
    </location>
</feature>
<gene>
    <name evidence="3" type="ORF">NCTC7908_00085</name>
</gene>
<proteinExistence type="predicted"/>
<dbReference type="EMBL" id="LS483400">
    <property type="protein sequence ID" value="SQG49861.1"/>
    <property type="molecule type" value="Genomic_DNA"/>
</dbReference>
<dbReference type="AlphaFoldDB" id="A0ABD7MQ49"/>
<evidence type="ECO:0000313" key="4">
    <source>
        <dbReference type="Proteomes" id="UP000248741"/>
    </source>
</evidence>